<evidence type="ECO:0000313" key="3">
    <source>
        <dbReference type="Proteomes" id="UP000233060"/>
    </source>
</evidence>
<reference evidence="2" key="2">
    <citation type="submission" date="2025-09" db="UniProtKB">
        <authorList>
            <consortium name="Ensembl"/>
        </authorList>
    </citation>
    <scope>IDENTIFICATION</scope>
</reference>
<name>A0A2K5LGK4_CERAT</name>
<organism evidence="2 3">
    <name type="scientific">Cercocebus atys</name>
    <name type="common">Sooty mangabey</name>
    <name type="synonym">Cercocebus torquatus atys</name>
    <dbReference type="NCBI Taxonomy" id="9531"/>
    <lineage>
        <taxon>Eukaryota</taxon>
        <taxon>Metazoa</taxon>
        <taxon>Chordata</taxon>
        <taxon>Craniata</taxon>
        <taxon>Vertebrata</taxon>
        <taxon>Euteleostomi</taxon>
        <taxon>Mammalia</taxon>
        <taxon>Eutheria</taxon>
        <taxon>Euarchontoglires</taxon>
        <taxon>Primates</taxon>
        <taxon>Haplorrhini</taxon>
        <taxon>Catarrhini</taxon>
        <taxon>Cercopithecidae</taxon>
        <taxon>Cercopithecinae</taxon>
        <taxon>Cercocebus</taxon>
    </lineage>
</organism>
<dbReference type="AlphaFoldDB" id="A0A2K5LGK4"/>
<feature type="region of interest" description="Disordered" evidence="1">
    <location>
        <begin position="545"/>
        <end position="572"/>
    </location>
</feature>
<dbReference type="GeneTree" id="ENSGT00390000008330"/>
<dbReference type="Proteomes" id="UP000233060">
    <property type="component" value="Unassembled WGS sequence"/>
</dbReference>
<evidence type="ECO:0000256" key="1">
    <source>
        <dbReference type="SAM" id="MobiDB-lite"/>
    </source>
</evidence>
<dbReference type="PANTHER" id="PTHR33667">
    <property type="entry name" value="SI:DKEY-57N24.6"/>
    <property type="match status" value="1"/>
</dbReference>
<feature type="compositionally biased region" description="Pro residues" evidence="1">
    <location>
        <begin position="545"/>
        <end position="558"/>
    </location>
</feature>
<dbReference type="PANTHER" id="PTHR33667:SF7">
    <property type="entry name" value="RIKEN CDNA 1810020O05 GENE"/>
    <property type="match status" value="1"/>
</dbReference>
<keyword evidence="3" id="KW-1185">Reference proteome</keyword>
<dbReference type="OMA" id="IHAHQEP"/>
<evidence type="ECO:0000313" key="2">
    <source>
        <dbReference type="Ensembl" id="ENSCATP00000012069.1"/>
    </source>
</evidence>
<feature type="compositionally biased region" description="Basic residues" evidence="1">
    <location>
        <begin position="562"/>
        <end position="572"/>
    </location>
</feature>
<dbReference type="Ensembl" id="ENSCATT00000036197.1">
    <property type="protein sequence ID" value="ENSCATP00000012069.1"/>
    <property type="gene ID" value="ENSCATG00000030214.1"/>
</dbReference>
<dbReference type="STRING" id="9531.ENSCATP00000012069"/>
<sequence length="572" mass="66040">MPVYCKYQFHKTPVHKTKGEPHGTHVYFQDINVIFLGALHPSDLREYLEGPPMVVEVHDRDRKSEEFSQKPVLFGEDPLDSYLNFRALISPRETENNPFESQNKMWYPYGIAQVSFADLLLGHKYLNLAVPIHSCEVQPTHCSQDSRRRKVVGLGVPRDGHQHGPMPMGNYLEADSQLKLRVDIAVPLRAGARAADPDLGGSQFGRIIFVFDFKKVSLLHSLLQDITMINAKALGLDSYPVRTLQQILSAFKMRVRVQEQQYLDVLTGFHLLDGKTHLFILEGLANQGLRQLWENHQSWIPRSEHGKYKVLYNSQLLFRSRLYGDLEAILYHVHLFQPTELLLQQAVLFLRDTEWRRVFQALTRIHDICYNSTTLWDVMVRNLLPSSAMIKDLSQEFGMPLSQEELTDEKLFALPPQPAPNLEDYHGRDSSLTLEIHAHQEPRKRFTYSQDYLSAMVEPLDLKEEEKKAQKKSRQAWLTARGFQVTGLQSDTEGSFQDLKLPPIKELNEEWKENSLFANVLEPVLDRDRWSWDRHHVDFDLYKKPPPFLKLPPSPAPTPVTGRKKKRNGPIS</sequence>
<protein>
    <submittedName>
        <fullName evidence="2">Uncharacterized protein</fullName>
    </submittedName>
</protein>
<proteinExistence type="predicted"/>
<reference evidence="2" key="1">
    <citation type="submission" date="2025-08" db="UniProtKB">
        <authorList>
            <consortium name="Ensembl"/>
        </authorList>
    </citation>
    <scope>IDENTIFICATION</scope>
</reference>
<accession>A0A2K5LGK4</accession>
<dbReference type="Bgee" id="ENSCATG00000030214">
    <property type="expression patterns" value="Expressed in thymus and 12 other cell types or tissues"/>
</dbReference>